<dbReference type="HOGENOM" id="CLU_776070_0_0_1"/>
<proteinExistence type="predicted"/>
<dbReference type="InParanoid" id="A0A0C2TKQ3"/>
<dbReference type="CDD" id="cd24142">
    <property type="entry name" value="ACL4-like"/>
    <property type="match status" value="1"/>
</dbReference>
<dbReference type="SMART" id="SM00028">
    <property type="entry name" value="TPR"/>
    <property type="match status" value="2"/>
</dbReference>
<organism evidence="1 2">
    <name type="scientific">Amanita muscaria (strain Koide BX008)</name>
    <dbReference type="NCBI Taxonomy" id="946122"/>
    <lineage>
        <taxon>Eukaryota</taxon>
        <taxon>Fungi</taxon>
        <taxon>Dikarya</taxon>
        <taxon>Basidiomycota</taxon>
        <taxon>Agaricomycotina</taxon>
        <taxon>Agaricomycetes</taxon>
        <taxon>Agaricomycetidae</taxon>
        <taxon>Agaricales</taxon>
        <taxon>Pluteineae</taxon>
        <taxon>Amanitaceae</taxon>
        <taxon>Amanita</taxon>
    </lineage>
</organism>
<accession>A0A0C2TKQ3</accession>
<dbReference type="STRING" id="946122.A0A0C2TKQ3"/>
<sequence length="357" mass="40288">MRFPTVDELWQGYTKIVSKTSNQQATSPSIPALLEKAQSLLVQCDYDLALRFARRILEIQPSHAEATEIAGISLLETGDTDGAKEAFTSLVSSHPGSSNPPPPSAHLYLAQLSDDEPKLALQHYKAAVDILVQQLKGKDRETAENAQNDDAEIRNSIVRVLIGQVEIWMDPSYDLCFEPEAESTCEELLKFALQIDPGNPEALQAMASVRLSQQRLDDAKRCLEQAWSTWKDLDLGMCCDLQSSNYQKQMGKFILINYSDELSLREFHNRAVALVNNHRYLPFPALFLVHEMRVRGFHPFAPVNPNIPDVITWREWIVSEGVFTEASGLFRRETPPAPSNRNIIRSLNVRSFSAFRF</sequence>
<dbReference type="Pfam" id="PF14559">
    <property type="entry name" value="TPR_19"/>
    <property type="match status" value="1"/>
</dbReference>
<dbReference type="Pfam" id="PF13174">
    <property type="entry name" value="TPR_6"/>
    <property type="match status" value="1"/>
</dbReference>
<dbReference type="InterPro" id="IPR019734">
    <property type="entry name" value="TPR_rpt"/>
</dbReference>
<dbReference type="OrthoDB" id="1914839at2759"/>
<dbReference type="AlphaFoldDB" id="A0A0C2TKQ3"/>
<dbReference type="Gene3D" id="1.25.40.10">
    <property type="entry name" value="Tetratricopeptide repeat domain"/>
    <property type="match status" value="2"/>
</dbReference>
<dbReference type="InterPro" id="IPR011990">
    <property type="entry name" value="TPR-like_helical_dom_sf"/>
</dbReference>
<name>A0A0C2TKQ3_AMAMK</name>
<dbReference type="EMBL" id="KN818231">
    <property type="protein sequence ID" value="KIL67584.1"/>
    <property type="molecule type" value="Genomic_DNA"/>
</dbReference>
<evidence type="ECO:0000313" key="1">
    <source>
        <dbReference type="EMBL" id="KIL67584.1"/>
    </source>
</evidence>
<dbReference type="Proteomes" id="UP000054549">
    <property type="component" value="Unassembled WGS sequence"/>
</dbReference>
<keyword evidence="2" id="KW-1185">Reference proteome</keyword>
<reference evidence="1 2" key="1">
    <citation type="submission" date="2014-04" db="EMBL/GenBank/DDBJ databases">
        <title>Evolutionary Origins and Diversification of the Mycorrhizal Mutualists.</title>
        <authorList>
            <consortium name="DOE Joint Genome Institute"/>
            <consortium name="Mycorrhizal Genomics Consortium"/>
            <person name="Kohler A."/>
            <person name="Kuo A."/>
            <person name="Nagy L.G."/>
            <person name="Floudas D."/>
            <person name="Copeland A."/>
            <person name="Barry K.W."/>
            <person name="Cichocki N."/>
            <person name="Veneault-Fourrey C."/>
            <person name="LaButti K."/>
            <person name="Lindquist E.A."/>
            <person name="Lipzen A."/>
            <person name="Lundell T."/>
            <person name="Morin E."/>
            <person name="Murat C."/>
            <person name="Riley R."/>
            <person name="Ohm R."/>
            <person name="Sun H."/>
            <person name="Tunlid A."/>
            <person name="Henrissat B."/>
            <person name="Grigoriev I.V."/>
            <person name="Hibbett D.S."/>
            <person name="Martin F."/>
        </authorList>
    </citation>
    <scope>NUCLEOTIDE SEQUENCE [LARGE SCALE GENOMIC DNA]</scope>
    <source>
        <strain evidence="1 2">Koide BX008</strain>
    </source>
</reference>
<protein>
    <submittedName>
        <fullName evidence="1">Uncharacterized protein</fullName>
    </submittedName>
</protein>
<gene>
    <name evidence="1" type="ORF">M378DRAFT_22754</name>
</gene>
<evidence type="ECO:0000313" key="2">
    <source>
        <dbReference type="Proteomes" id="UP000054549"/>
    </source>
</evidence>
<dbReference type="SUPFAM" id="SSF48452">
    <property type="entry name" value="TPR-like"/>
    <property type="match status" value="1"/>
</dbReference>